<dbReference type="EMBL" id="CM037627">
    <property type="protein sequence ID" value="KAH7989791.1"/>
    <property type="molecule type" value="Genomic_DNA"/>
</dbReference>
<reference evidence="1" key="1">
    <citation type="submission" date="2021-08" db="EMBL/GenBank/DDBJ databases">
        <title>The first chromosome-level gecko genome reveals the dynamic sex chromosomes of Neotropical dwarf geckos (Sphaerodactylidae: Sphaerodactylus).</title>
        <authorList>
            <person name="Pinto B.J."/>
            <person name="Keating S.E."/>
            <person name="Gamble T."/>
        </authorList>
    </citation>
    <scope>NUCLEOTIDE SEQUENCE</scope>
    <source>
        <strain evidence="1">TG3544</strain>
    </source>
</reference>
<comment type="caution">
    <text evidence="1">The sequence shown here is derived from an EMBL/GenBank/DDBJ whole genome shotgun (WGS) entry which is preliminary data.</text>
</comment>
<keyword evidence="2" id="KW-1185">Reference proteome</keyword>
<gene>
    <name evidence="1" type="ORF">K3G42_014530</name>
</gene>
<evidence type="ECO:0000313" key="1">
    <source>
        <dbReference type="EMBL" id="KAH7989791.1"/>
    </source>
</evidence>
<organism evidence="1 2">
    <name type="scientific">Sphaerodactylus townsendi</name>
    <dbReference type="NCBI Taxonomy" id="933632"/>
    <lineage>
        <taxon>Eukaryota</taxon>
        <taxon>Metazoa</taxon>
        <taxon>Chordata</taxon>
        <taxon>Craniata</taxon>
        <taxon>Vertebrata</taxon>
        <taxon>Euteleostomi</taxon>
        <taxon>Lepidosauria</taxon>
        <taxon>Squamata</taxon>
        <taxon>Bifurcata</taxon>
        <taxon>Gekkota</taxon>
        <taxon>Sphaerodactylidae</taxon>
        <taxon>Sphaerodactylus</taxon>
    </lineage>
</organism>
<name>A0ACB8EBR4_9SAUR</name>
<dbReference type="Proteomes" id="UP000827872">
    <property type="component" value="Linkage Group LG14"/>
</dbReference>
<proteinExistence type="predicted"/>
<accession>A0ACB8EBR4</accession>
<evidence type="ECO:0000313" key="2">
    <source>
        <dbReference type="Proteomes" id="UP000827872"/>
    </source>
</evidence>
<sequence>MKLLEFQVRAKDAGLPSLSGNVTIQVFVLDENDNTPVVSQSVEEPPALLVIPVPSGHMLGKIRALDADSGYNAWLRYELHEGNSGPWRVGLYSGEISTTRMLDEAIKSDARLPRTAGNAKPLADTANLYLIIAICSVSSLFLLVILVYVALRCQSEEKEAT</sequence>
<protein>
    <submittedName>
        <fullName evidence="1">Uncharacterized protein</fullName>
    </submittedName>
</protein>